<dbReference type="InterPro" id="IPR058941">
    <property type="entry name" value="HTH_AT3G52170-like"/>
</dbReference>
<dbReference type="Pfam" id="PF25896">
    <property type="entry name" value="HTH_AT3G52170"/>
    <property type="match status" value="1"/>
</dbReference>
<proteinExistence type="predicted"/>
<reference evidence="3" key="1">
    <citation type="submission" date="2023-03" db="EMBL/GenBank/DDBJ databases">
        <authorList>
            <person name="Julca I."/>
        </authorList>
    </citation>
    <scope>NUCLEOTIDE SEQUENCE</scope>
</reference>
<feature type="region of interest" description="Disordered" evidence="1">
    <location>
        <begin position="127"/>
        <end position="153"/>
    </location>
</feature>
<feature type="domain" description="AT3G52170-like helix-turn-helix" evidence="2">
    <location>
        <begin position="31"/>
        <end position="79"/>
    </location>
</feature>
<dbReference type="PANTHER" id="PTHR34568">
    <property type="entry name" value="RRM DOMAIN-CONTAINING PROTEIN"/>
    <property type="match status" value="1"/>
</dbReference>
<feature type="compositionally biased region" description="Basic and acidic residues" evidence="1">
    <location>
        <begin position="458"/>
        <end position="486"/>
    </location>
</feature>
<sequence>MHAFKGGWVGQTFALATPNDSGGKKARIRRSKEERKSMVETFIKKYQKSNNGNFPSLNLTHKEVGGSFYTVREIVRDIIQENRVLGPSKLPLQEQNVDNLLQHYPLGSISVDPELCLSPLNDTEITSHVTQDQNQGTSEELSESSNVPVHQAKHQTLDIRQQDSGAIDHADDCTSFEKSSDIEGASPIEGTIEVQQRNLTGQLLTSEAQKFDDDLVGKGTETAAEDEVSYAPELGTVVSVHGENSFEGIHESTEDQALHLDREIPGDGLLSSKQQAIVNGTTQVAEKNDVKKSERVELESSNTDRTLVKPDIQVEKFPLRPVAKNINIMNEALEVQPTKALEVNGNEKVRLHVSNGSSVLGNPEVGGHAASRIVKGSEGVDEASYLNFKDPSSESSHSSPTKESAAFAINNVAELGAKGSSSIETKPASSSTPFSGNVNDIADKKSTSKTTSGVKYKLNIEHKSGSEEGIESRFERINHERQKGASEKPASSEMNPLVALFKAFMDAIVKFLNE</sequence>
<dbReference type="EMBL" id="OX459118">
    <property type="protein sequence ID" value="CAI9091228.1"/>
    <property type="molecule type" value="Genomic_DNA"/>
</dbReference>
<feature type="region of interest" description="Disordered" evidence="1">
    <location>
        <begin position="420"/>
        <end position="492"/>
    </location>
</feature>
<gene>
    <name evidence="3" type="ORF">OLC1_LOCUS3205</name>
</gene>
<name>A0AAV1C9H8_OLDCO</name>
<keyword evidence="4" id="KW-1185">Reference proteome</keyword>
<accession>A0AAV1C9H8</accession>
<feature type="compositionally biased region" description="Polar residues" evidence="1">
    <location>
        <begin position="127"/>
        <end position="148"/>
    </location>
</feature>
<evidence type="ECO:0000313" key="3">
    <source>
        <dbReference type="EMBL" id="CAI9091228.1"/>
    </source>
</evidence>
<organism evidence="3 4">
    <name type="scientific">Oldenlandia corymbosa var. corymbosa</name>
    <dbReference type="NCBI Taxonomy" id="529605"/>
    <lineage>
        <taxon>Eukaryota</taxon>
        <taxon>Viridiplantae</taxon>
        <taxon>Streptophyta</taxon>
        <taxon>Embryophyta</taxon>
        <taxon>Tracheophyta</taxon>
        <taxon>Spermatophyta</taxon>
        <taxon>Magnoliopsida</taxon>
        <taxon>eudicotyledons</taxon>
        <taxon>Gunneridae</taxon>
        <taxon>Pentapetalae</taxon>
        <taxon>asterids</taxon>
        <taxon>lamiids</taxon>
        <taxon>Gentianales</taxon>
        <taxon>Rubiaceae</taxon>
        <taxon>Rubioideae</taxon>
        <taxon>Spermacoceae</taxon>
        <taxon>Hedyotis-Oldenlandia complex</taxon>
        <taxon>Oldenlandia</taxon>
    </lineage>
</organism>
<feature type="compositionally biased region" description="Polar residues" evidence="1">
    <location>
        <begin position="420"/>
        <end position="438"/>
    </location>
</feature>
<evidence type="ECO:0000313" key="4">
    <source>
        <dbReference type="Proteomes" id="UP001161247"/>
    </source>
</evidence>
<dbReference type="PANTHER" id="PTHR34568:SF1">
    <property type="entry name" value="DNA BINDING PROTEIN"/>
    <property type="match status" value="1"/>
</dbReference>
<dbReference type="Proteomes" id="UP001161247">
    <property type="component" value="Chromosome 1"/>
</dbReference>
<dbReference type="InterPro" id="IPR058942">
    <property type="entry name" value="AT3G52170-like"/>
</dbReference>
<protein>
    <submittedName>
        <fullName evidence="3">OLC1v1026196C3</fullName>
    </submittedName>
</protein>
<evidence type="ECO:0000256" key="1">
    <source>
        <dbReference type="SAM" id="MobiDB-lite"/>
    </source>
</evidence>
<evidence type="ECO:0000259" key="2">
    <source>
        <dbReference type="Pfam" id="PF25896"/>
    </source>
</evidence>
<dbReference type="AlphaFoldDB" id="A0AAV1C9H8"/>